<dbReference type="InterPro" id="IPR011322">
    <property type="entry name" value="N-reg_PII-like_a/b"/>
</dbReference>
<dbReference type="PROSITE" id="PS51343">
    <property type="entry name" value="PII_GLNB_DOM"/>
    <property type="match status" value="1"/>
</dbReference>
<dbReference type="SUPFAM" id="SSF54913">
    <property type="entry name" value="GlnB-like"/>
    <property type="match status" value="1"/>
</dbReference>
<evidence type="ECO:0000313" key="5">
    <source>
        <dbReference type="EMBL" id="MDQ0204907.1"/>
    </source>
</evidence>
<reference evidence="5 6" key="1">
    <citation type="submission" date="2023-07" db="EMBL/GenBank/DDBJ databases">
        <title>Genomic Encyclopedia of Type Strains, Phase IV (KMG-IV): sequencing the most valuable type-strain genomes for metagenomic binning, comparative biology and taxonomic classification.</title>
        <authorList>
            <person name="Goeker M."/>
        </authorList>
    </citation>
    <scope>NUCLEOTIDE SEQUENCE [LARGE SCALE GENOMIC DNA]</scope>
    <source>
        <strain evidence="5 6">DSM 16980</strain>
    </source>
</reference>
<protein>
    <submittedName>
        <fullName evidence="5">Nitrogen regulatory protein PII 1</fullName>
    </submittedName>
</protein>
<sequence length="108" mass="11848">MLMIKAFVRPEKKELLLEELSKAGFHSVTVVDVVGRGKQQGIKFGERIYDEIPKCMLMLGVEDTAREAVVGIIIKYAKSDNGGAFGDGKIFISRLEQVYTVSSGKPGL</sequence>
<keyword evidence="2" id="KW-0805">Transcription regulation</keyword>
<dbReference type="PRINTS" id="PR00340">
    <property type="entry name" value="PIIGLNB"/>
</dbReference>
<keyword evidence="6" id="KW-1185">Reference proteome</keyword>
<dbReference type="SMART" id="SM00938">
    <property type="entry name" value="P-II"/>
    <property type="match status" value="1"/>
</dbReference>
<proteinExistence type="predicted"/>
<dbReference type="Proteomes" id="UP001239167">
    <property type="component" value="Unassembled WGS sequence"/>
</dbReference>
<name>A0ABT9YAQ1_9FIRM</name>
<dbReference type="Pfam" id="PF00543">
    <property type="entry name" value="P-II"/>
    <property type="match status" value="1"/>
</dbReference>
<dbReference type="InterPro" id="IPR002187">
    <property type="entry name" value="N-reg_PII"/>
</dbReference>
<keyword evidence="3" id="KW-0804">Transcription</keyword>
<evidence type="ECO:0000256" key="2">
    <source>
        <dbReference type="ARBA" id="ARBA00023015"/>
    </source>
</evidence>
<organism evidence="5 6">
    <name type="scientific">Pectinatus haikarae</name>
    <dbReference type="NCBI Taxonomy" id="349096"/>
    <lineage>
        <taxon>Bacteria</taxon>
        <taxon>Bacillati</taxon>
        <taxon>Bacillota</taxon>
        <taxon>Negativicutes</taxon>
        <taxon>Selenomonadales</taxon>
        <taxon>Selenomonadaceae</taxon>
        <taxon>Pectinatus</taxon>
    </lineage>
</organism>
<accession>A0ABT9YAQ1</accession>
<dbReference type="PANTHER" id="PTHR30115">
    <property type="entry name" value="NITROGEN REGULATORY PROTEIN P-II"/>
    <property type="match status" value="1"/>
</dbReference>
<evidence type="ECO:0000313" key="6">
    <source>
        <dbReference type="Proteomes" id="UP001239167"/>
    </source>
</evidence>
<evidence type="ECO:0000256" key="1">
    <source>
        <dbReference type="ARBA" id="ARBA00002440"/>
    </source>
</evidence>
<evidence type="ECO:0000256" key="4">
    <source>
        <dbReference type="ARBA" id="ARBA00023231"/>
    </source>
</evidence>
<evidence type="ECO:0000256" key="3">
    <source>
        <dbReference type="ARBA" id="ARBA00023163"/>
    </source>
</evidence>
<gene>
    <name evidence="5" type="ORF">J2S01_002641</name>
</gene>
<dbReference type="RefSeq" id="WP_196603874.1">
    <property type="nucleotide sequence ID" value="NZ_CP116940.1"/>
</dbReference>
<keyword evidence="4" id="KW-0535">Nitrogen fixation</keyword>
<comment type="caution">
    <text evidence="5">The sequence shown here is derived from an EMBL/GenBank/DDBJ whole genome shotgun (WGS) entry which is preliminary data.</text>
</comment>
<dbReference type="Gene3D" id="3.30.70.120">
    <property type="match status" value="1"/>
</dbReference>
<dbReference type="InterPro" id="IPR015867">
    <property type="entry name" value="N-reg_PII/ATP_PRibTrfase_C"/>
</dbReference>
<dbReference type="EMBL" id="JAUSUE010000023">
    <property type="protein sequence ID" value="MDQ0204907.1"/>
    <property type="molecule type" value="Genomic_DNA"/>
</dbReference>
<comment type="function">
    <text evidence="1">Could be involved in the regulation of nitrogen fixation.</text>
</comment>
<dbReference type="PANTHER" id="PTHR30115:SF13">
    <property type="entry name" value="PII-LIKE PROTEIN GLNBI"/>
    <property type="match status" value="1"/>
</dbReference>